<dbReference type="PROSITE" id="PS50234">
    <property type="entry name" value="VWFA"/>
    <property type="match status" value="1"/>
</dbReference>
<feature type="domain" description="VWFA" evidence="1">
    <location>
        <begin position="11"/>
        <end position="183"/>
    </location>
</feature>
<dbReference type="PANTHER" id="PTHR24020:SF20">
    <property type="entry name" value="PH DOMAIN-CONTAINING PROTEIN"/>
    <property type="match status" value="1"/>
</dbReference>
<dbReference type="CDD" id="cd01450">
    <property type="entry name" value="vWFA_subfamily_ECM"/>
    <property type="match status" value="1"/>
</dbReference>
<dbReference type="PANTHER" id="PTHR24020">
    <property type="entry name" value="COLLAGEN ALPHA"/>
    <property type="match status" value="1"/>
</dbReference>
<sequence length="197" mass="21771">MEMNANYWKGDSSRSIGSAAFKELKKFALDVMKRFTVSPSDIQVGFIIFGKDTNFEFTLGSYRDQDEVINPIFNVKYLQGMQLTYTNKALTLLTRYGFSNLNGGRGGKIPKIAILITDGEPTDIEATRIAAEKGKQEGIIIFAIGVGQYIDQTELDIMASSPTETHSFAVDDYAALSSIEKSLAEKTCTGTIFRISF</sequence>
<dbReference type="InterPro" id="IPR050525">
    <property type="entry name" value="ECM_Assembly_Org"/>
</dbReference>
<dbReference type="OrthoDB" id="10256829at2759"/>
<proteinExistence type="predicted"/>
<evidence type="ECO:0000313" key="2">
    <source>
        <dbReference type="EMBL" id="CAC5383555.1"/>
    </source>
</evidence>
<protein>
    <recommendedName>
        <fullName evidence="1">VWFA domain-containing protein</fullName>
    </recommendedName>
</protein>
<gene>
    <name evidence="2" type="ORF">MCOR_19288</name>
</gene>
<evidence type="ECO:0000313" key="3">
    <source>
        <dbReference type="Proteomes" id="UP000507470"/>
    </source>
</evidence>
<dbReference type="InterPro" id="IPR036465">
    <property type="entry name" value="vWFA_dom_sf"/>
</dbReference>
<keyword evidence="3" id="KW-1185">Reference proteome</keyword>
<dbReference type="SMART" id="SM00327">
    <property type="entry name" value="VWA"/>
    <property type="match status" value="1"/>
</dbReference>
<dbReference type="Pfam" id="PF00092">
    <property type="entry name" value="VWA"/>
    <property type="match status" value="1"/>
</dbReference>
<dbReference type="Proteomes" id="UP000507470">
    <property type="component" value="Unassembled WGS sequence"/>
</dbReference>
<name>A0A6J8BI05_MYTCO</name>
<evidence type="ECO:0000259" key="1">
    <source>
        <dbReference type="PROSITE" id="PS50234"/>
    </source>
</evidence>
<dbReference type="SUPFAM" id="SSF53300">
    <property type="entry name" value="vWA-like"/>
    <property type="match status" value="1"/>
</dbReference>
<organism evidence="2 3">
    <name type="scientific">Mytilus coruscus</name>
    <name type="common">Sea mussel</name>
    <dbReference type="NCBI Taxonomy" id="42192"/>
    <lineage>
        <taxon>Eukaryota</taxon>
        <taxon>Metazoa</taxon>
        <taxon>Spiralia</taxon>
        <taxon>Lophotrochozoa</taxon>
        <taxon>Mollusca</taxon>
        <taxon>Bivalvia</taxon>
        <taxon>Autobranchia</taxon>
        <taxon>Pteriomorphia</taxon>
        <taxon>Mytilida</taxon>
        <taxon>Mytiloidea</taxon>
        <taxon>Mytilidae</taxon>
        <taxon>Mytilinae</taxon>
        <taxon>Mytilus</taxon>
    </lineage>
</organism>
<dbReference type="Gene3D" id="3.40.50.410">
    <property type="entry name" value="von Willebrand factor, type A domain"/>
    <property type="match status" value="1"/>
</dbReference>
<accession>A0A6J8BI05</accession>
<dbReference type="AlphaFoldDB" id="A0A6J8BI05"/>
<reference evidence="2 3" key="1">
    <citation type="submission" date="2020-06" db="EMBL/GenBank/DDBJ databases">
        <authorList>
            <person name="Li R."/>
            <person name="Bekaert M."/>
        </authorList>
    </citation>
    <scope>NUCLEOTIDE SEQUENCE [LARGE SCALE GENOMIC DNA]</scope>
    <source>
        <strain evidence="3">wild</strain>
    </source>
</reference>
<dbReference type="InterPro" id="IPR002035">
    <property type="entry name" value="VWF_A"/>
</dbReference>
<dbReference type="EMBL" id="CACVKT020003408">
    <property type="protein sequence ID" value="CAC5383555.1"/>
    <property type="molecule type" value="Genomic_DNA"/>
</dbReference>